<accession>A0A6A4GAD2</accession>
<dbReference type="EMBL" id="ML771543">
    <property type="protein sequence ID" value="KAE9382439.1"/>
    <property type="molecule type" value="Genomic_DNA"/>
</dbReference>
<feature type="compositionally biased region" description="Low complexity" evidence="1">
    <location>
        <begin position="243"/>
        <end position="288"/>
    </location>
</feature>
<feature type="region of interest" description="Disordered" evidence="1">
    <location>
        <begin position="238"/>
        <end position="295"/>
    </location>
</feature>
<dbReference type="Proteomes" id="UP000799118">
    <property type="component" value="Unassembled WGS sequence"/>
</dbReference>
<dbReference type="OrthoDB" id="2942715at2759"/>
<evidence type="ECO:0000313" key="3">
    <source>
        <dbReference type="Proteomes" id="UP000799118"/>
    </source>
</evidence>
<evidence type="ECO:0000313" key="2">
    <source>
        <dbReference type="EMBL" id="KAE9382439.1"/>
    </source>
</evidence>
<evidence type="ECO:0000256" key="1">
    <source>
        <dbReference type="SAM" id="MobiDB-lite"/>
    </source>
</evidence>
<feature type="non-terminal residue" evidence="2">
    <location>
        <position position="383"/>
    </location>
</feature>
<protein>
    <submittedName>
        <fullName evidence="2">Uncharacterized protein</fullName>
    </submittedName>
</protein>
<proteinExistence type="predicted"/>
<name>A0A6A4GAD2_9AGAR</name>
<gene>
    <name evidence="2" type="ORF">BT96DRAFT_952183</name>
</gene>
<reference evidence="2" key="1">
    <citation type="journal article" date="2019" name="Environ. Microbiol.">
        <title>Fungal ecological strategies reflected in gene transcription - a case study of two litter decomposers.</title>
        <authorList>
            <person name="Barbi F."/>
            <person name="Kohler A."/>
            <person name="Barry K."/>
            <person name="Baskaran P."/>
            <person name="Daum C."/>
            <person name="Fauchery L."/>
            <person name="Ihrmark K."/>
            <person name="Kuo A."/>
            <person name="LaButti K."/>
            <person name="Lipzen A."/>
            <person name="Morin E."/>
            <person name="Grigoriev I.V."/>
            <person name="Henrissat B."/>
            <person name="Lindahl B."/>
            <person name="Martin F."/>
        </authorList>
    </citation>
    <scope>NUCLEOTIDE SEQUENCE</scope>
    <source>
        <strain evidence="2">JB14</strain>
    </source>
</reference>
<keyword evidence="3" id="KW-1185">Reference proteome</keyword>
<sequence length="383" mass="42727">MPQESTFEPIDGHRLSQDPLGLLPDNDVRLLEMQFHDLTTSFSQLPPSQISVSSAQSSRMKDYKTRIRFLINRLRTPMLWAEAIQCWVFAQRCNLELKALQTWVTSVGPIWDSQPAFAVHALRDVVGALTEQPVVAQKLYQAGIPVWFFRKLRHLDNSLLVGRWSTETDPIPIRALPAQYTFDDASPPHPTVYSGLLNDLSRYKAMARYNWSQAFPSTIWGPDPAIADVSFNHAESSAVARQTAPAPSSSSGTSSSSPSTSSVPVVNASSLPLRNSSRSKLSSSRPVPYTKSKKVEPRNKFVDPISPLLPKAIDPWAEASQLVGRDFDHTQPARQGVLRGYVLPEPALFVTQKDDTMQEYLRMYLKLRAALMYRISKFGAVGS</sequence>
<organism evidence="2 3">
    <name type="scientific">Gymnopus androsaceus JB14</name>
    <dbReference type="NCBI Taxonomy" id="1447944"/>
    <lineage>
        <taxon>Eukaryota</taxon>
        <taxon>Fungi</taxon>
        <taxon>Dikarya</taxon>
        <taxon>Basidiomycota</taxon>
        <taxon>Agaricomycotina</taxon>
        <taxon>Agaricomycetes</taxon>
        <taxon>Agaricomycetidae</taxon>
        <taxon>Agaricales</taxon>
        <taxon>Marasmiineae</taxon>
        <taxon>Omphalotaceae</taxon>
        <taxon>Gymnopus</taxon>
    </lineage>
</organism>
<dbReference type="AlphaFoldDB" id="A0A6A4GAD2"/>